<dbReference type="Proteomes" id="UP000197290">
    <property type="component" value="Unassembled WGS sequence"/>
</dbReference>
<evidence type="ECO:0000313" key="3">
    <source>
        <dbReference type="Proteomes" id="UP000197290"/>
    </source>
</evidence>
<evidence type="ECO:0000256" key="1">
    <source>
        <dbReference type="SAM" id="MobiDB-lite"/>
    </source>
</evidence>
<dbReference type="EMBL" id="NBBI01000004">
    <property type="protein sequence ID" value="OWK29239.1"/>
    <property type="molecule type" value="Genomic_DNA"/>
</dbReference>
<sequence>MARRVRPLLAHVGSLLDPKPPVRSLFERDRTAERAEAESAAQAPARSDPRTVTD</sequence>
<name>A0A245ZHL7_9SPHN</name>
<dbReference type="AlphaFoldDB" id="A0A245ZHL7"/>
<reference evidence="2 3" key="1">
    <citation type="submission" date="2017-03" db="EMBL/GenBank/DDBJ databases">
        <title>Genome sequence of Sphingomonas dokdonensis DSM 21029.</title>
        <authorList>
            <person name="Poehlein A."/>
            <person name="Wuebbeler J.H."/>
            <person name="Steinbuechel A."/>
            <person name="Daniel R."/>
        </authorList>
    </citation>
    <scope>NUCLEOTIDE SEQUENCE [LARGE SCALE GENOMIC DNA]</scope>
    <source>
        <strain evidence="2 3">DSM 21029</strain>
    </source>
</reference>
<evidence type="ECO:0000313" key="2">
    <source>
        <dbReference type="EMBL" id="OWK29239.1"/>
    </source>
</evidence>
<comment type="caution">
    <text evidence="2">The sequence shown here is derived from an EMBL/GenBank/DDBJ whole genome shotgun (WGS) entry which is preliminary data.</text>
</comment>
<keyword evidence="3" id="KW-1185">Reference proteome</keyword>
<proteinExistence type="predicted"/>
<protein>
    <submittedName>
        <fullName evidence="2">Uncharacterized protein</fullName>
    </submittedName>
</protein>
<accession>A0A245ZHL7</accession>
<feature type="region of interest" description="Disordered" evidence="1">
    <location>
        <begin position="14"/>
        <end position="54"/>
    </location>
</feature>
<organism evidence="2 3">
    <name type="scientific">Sphingomonas dokdonensis</name>
    <dbReference type="NCBI Taxonomy" id="344880"/>
    <lineage>
        <taxon>Bacteria</taxon>
        <taxon>Pseudomonadati</taxon>
        <taxon>Pseudomonadota</taxon>
        <taxon>Alphaproteobacteria</taxon>
        <taxon>Sphingomonadales</taxon>
        <taxon>Sphingomonadaceae</taxon>
        <taxon>Sphingomonas</taxon>
    </lineage>
</organism>
<feature type="compositionally biased region" description="Basic and acidic residues" evidence="1">
    <location>
        <begin position="25"/>
        <end position="37"/>
    </location>
</feature>
<gene>
    <name evidence="2" type="ORF">SPDO_22200</name>
</gene>